<accession>A0A812L3B9</accession>
<evidence type="ECO:0000313" key="2">
    <source>
        <dbReference type="EMBL" id="CAE7235119.1"/>
    </source>
</evidence>
<feature type="compositionally biased region" description="Low complexity" evidence="1">
    <location>
        <begin position="545"/>
        <end position="557"/>
    </location>
</feature>
<dbReference type="OrthoDB" id="410414at2759"/>
<evidence type="ECO:0000313" key="3">
    <source>
        <dbReference type="Proteomes" id="UP000604046"/>
    </source>
</evidence>
<gene>
    <name evidence="2" type="ORF">SNAT2548_LOCUS10012</name>
</gene>
<sequence>MDTQRDVEPLPVTAKTPTNRALKDGDTICLLARTGCFLGICEPQDSWQPLAQLARARQGKSASGWIMDVQADFADGASPQCAFVLRTTGSRQVLDRGEITLQHLASSQVLGHRVREVNPQTLVSTSHKFDVSVDCRLFVEKVTKATRKLLPEEHGPLGNPSMMSSLREASAWMADGVDLKPVAVALARSVHSFGPGCWENVARALPIYFKAAVRSNRRKAALGLFPASSPPYTLVERQDRALEVVADLADTPGSGSSPSLVLVDGVPFLLSRDAELEAAKQLEATKNKTKTHKARPPDTAVVYRSSEVPIVTLDGEYFASMGLCGGHSLLTTAPNGTVALLCRLPRSIVKEQKREVWAGRPRYGKSAAYVVTVDVASLRNRGLKLEHAVLSKTVSGECQCGPPLVLSMTSRTQKAQLQLRPKVFNVFGLAEVAVCLVFVDHSIISQDCWRLLGYMSVTVRQQRGVEAFLASAARLVAELGTWQDQLPVAHASSAHELVREAREDILRMVTEELSKPSFDRELPFFEGELKQSGSKAEPRKEAKKAPGALPTLTPLTPLASEGAAAPGLAELRRQIAERVETLLLHLREAPSHCTVGSYNEP</sequence>
<protein>
    <submittedName>
        <fullName evidence="2">Uncharacterized protein</fullName>
    </submittedName>
</protein>
<dbReference type="AlphaFoldDB" id="A0A812L3B9"/>
<proteinExistence type="predicted"/>
<name>A0A812L3B9_9DINO</name>
<reference evidence="2" key="1">
    <citation type="submission" date="2021-02" db="EMBL/GenBank/DDBJ databases">
        <authorList>
            <person name="Dougan E. K."/>
            <person name="Rhodes N."/>
            <person name="Thang M."/>
            <person name="Chan C."/>
        </authorList>
    </citation>
    <scope>NUCLEOTIDE SEQUENCE</scope>
</reference>
<evidence type="ECO:0000256" key="1">
    <source>
        <dbReference type="SAM" id="MobiDB-lite"/>
    </source>
</evidence>
<organism evidence="2 3">
    <name type="scientific">Symbiodinium natans</name>
    <dbReference type="NCBI Taxonomy" id="878477"/>
    <lineage>
        <taxon>Eukaryota</taxon>
        <taxon>Sar</taxon>
        <taxon>Alveolata</taxon>
        <taxon>Dinophyceae</taxon>
        <taxon>Suessiales</taxon>
        <taxon>Symbiodiniaceae</taxon>
        <taxon>Symbiodinium</taxon>
    </lineage>
</organism>
<comment type="caution">
    <text evidence="2">The sequence shown here is derived from an EMBL/GenBank/DDBJ whole genome shotgun (WGS) entry which is preliminary data.</text>
</comment>
<feature type="region of interest" description="Disordered" evidence="1">
    <location>
        <begin position="529"/>
        <end position="557"/>
    </location>
</feature>
<dbReference type="EMBL" id="CAJNDS010000802">
    <property type="protein sequence ID" value="CAE7235119.1"/>
    <property type="molecule type" value="Genomic_DNA"/>
</dbReference>
<dbReference type="Proteomes" id="UP000604046">
    <property type="component" value="Unassembled WGS sequence"/>
</dbReference>
<keyword evidence="3" id="KW-1185">Reference proteome</keyword>